<dbReference type="GO" id="GO:0045197">
    <property type="term" value="P:establishment or maintenance of epithelial cell apical/basal polarity"/>
    <property type="evidence" value="ECO:0007669"/>
    <property type="project" value="TreeGrafter"/>
</dbReference>
<accession>A0A813Q485</accession>
<feature type="disulfide bond" evidence="5">
    <location>
        <begin position="98"/>
        <end position="107"/>
    </location>
</feature>
<dbReference type="PANTHER" id="PTHR24049">
    <property type="entry name" value="CRUMBS FAMILY MEMBER"/>
    <property type="match status" value="1"/>
</dbReference>
<keyword evidence="4 5" id="KW-1015">Disulfide bond</keyword>
<feature type="chain" id="PRO_5032757322" evidence="6">
    <location>
        <begin position="19"/>
        <end position="182"/>
    </location>
</feature>
<proteinExistence type="predicted"/>
<organism evidence="9 10">
    <name type="scientific">Brachionus calyciflorus</name>
    <dbReference type="NCBI Taxonomy" id="104777"/>
    <lineage>
        <taxon>Eukaryota</taxon>
        <taxon>Metazoa</taxon>
        <taxon>Spiralia</taxon>
        <taxon>Gnathifera</taxon>
        <taxon>Rotifera</taxon>
        <taxon>Eurotatoria</taxon>
        <taxon>Monogononta</taxon>
        <taxon>Pseudotrocha</taxon>
        <taxon>Ploima</taxon>
        <taxon>Brachionidae</taxon>
        <taxon>Brachionus</taxon>
    </lineage>
</organism>
<evidence type="ECO:0000313" key="10">
    <source>
        <dbReference type="Proteomes" id="UP000663879"/>
    </source>
</evidence>
<feature type="disulfide bond" evidence="5">
    <location>
        <begin position="118"/>
        <end position="135"/>
    </location>
</feature>
<comment type="caution">
    <text evidence="9">The sequence shown here is derived from an EMBL/GenBank/DDBJ whole genome shotgun (WGS) entry which is preliminary data.</text>
</comment>
<dbReference type="Pfam" id="PF00008">
    <property type="entry name" value="EGF"/>
    <property type="match status" value="3"/>
</dbReference>
<feature type="domain" description="ShKT" evidence="8">
    <location>
        <begin position="146"/>
        <end position="182"/>
    </location>
</feature>
<evidence type="ECO:0000256" key="4">
    <source>
        <dbReference type="ARBA" id="ARBA00023157"/>
    </source>
</evidence>
<dbReference type="FunFam" id="2.10.25.10:FF:000063">
    <property type="entry name" value="Slit guidance ligand 2"/>
    <property type="match status" value="1"/>
</dbReference>
<comment type="caution">
    <text evidence="5">Lacks conserved residue(s) required for the propagation of feature annotation.</text>
</comment>
<sequence length="182" mass="19912">MFAFKFIIPLVILQFSIATELAEPKLEQTTSNPCNENPCKNEALCVKESNEQYSCVCLPGFIGKNCDLKDPCSKNPCKNDGKCRAYQSGSEILFSCLCDPQFYGQHCEKENPCSGSPCKNNGLCKFNIEANRTECICLKGFAGELCQNEDKCEDSSSLCKVASGMILCSTIGSQCRKSCGLC</sequence>
<dbReference type="Proteomes" id="UP000663879">
    <property type="component" value="Unassembled WGS sequence"/>
</dbReference>
<dbReference type="GO" id="GO:0005886">
    <property type="term" value="C:plasma membrane"/>
    <property type="evidence" value="ECO:0007669"/>
    <property type="project" value="TreeGrafter"/>
</dbReference>
<dbReference type="FunFam" id="2.10.25.10:FF:000118">
    <property type="entry name" value="protein delta homolog 2"/>
    <property type="match status" value="1"/>
</dbReference>
<dbReference type="PANTHER" id="PTHR24049:SF22">
    <property type="entry name" value="DROSOPHILA CRUMBS HOMOLOG"/>
    <property type="match status" value="1"/>
</dbReference>
<evidence type="ECO:0000313" key="9">
    <source>
        <dbReference type="EMBL" id="CAF0761809.1"/>
    </source>
</evidence>
<dbReference type="GO" id="GO:0032991">
    <property type="term" value="C:protein-containing complex"/>
    <property type="evidence" value="ECO:0007669"/>
    <property type="project" value="TreeGrafter"/>
</dbReference>
<feature type="disulfide bond" evidence="5">
    <location>
        <begin position="57"/>
        <end position="66"/>
    </location>
</feature>
<keyword evidence="2 6" id="KW-0732">Signal</keyword>
<keyword evidence="1 5" id="KW-0245">EGF-like domain</keyword>
<name>A0A813Q485_9BILA</name>
<protein>
    <submittedName>
        <fullName evidence="9">Uncharacterized protein</fullName>
    </submittedName>
</protein>
<gene>
    <name evidence="9" type="ORF">OXX778_LOCUS4472</name>
</gene>
<dbReference type="GO" id="GO:0007157">
    <property type="term" value="P:heterophilic cell-cell adhesion via plasma membrane cell adhesion molecules"/>
    <property type="evidence" value="ECO:0007669"/>
    <property type="project" value="TreeGrafter"/>
</dbReference>
<feature type="domain" description="EGF-like" evidence="7">
    <location>
        <begin position="68"/>
        <end position="108"/>
    </location>
</feature>
<dbReference type="InterPro" id="IPR051022">
    <property type="entry name" value="Notch_Cell-Fate_Det"/>
</dbReference>
<dbReference type="SMART" id="SM00181">
    <property type="entry name" value="EGF"/>
    <property type="match status" value="3"/>
</dbReference>
<dbReference type="Gene3D" id="2.10.25.10">
    <property type="entry name" value="Laminin"/>
    <property type="match status" value="3"/>
</dbReference>
<evidence type="ECO:0000259" key="8">
    <source>
        <dbReference type="PROSITE" id="PS51670"/>
    </source>
</evidence>
<dbReference type="InterPro" id="IPR003582">
    <property type="entry name" value="ShKT_dom"/>
</dbReference>
<evidence type="ECO:0000256" key="3">
    <source>
        <dbReference type="ARBA" id="ARBA00022737"/>
    </source>
</evidence>
<feature type="domain" description="EGF-like" evidence="7">
    <location>
        <begin position="30"/>
        <end position="67"/>
    </location>
</feature>
<dbReference type="EMBL" id="CAJNOC010000440">
    <property type="protein sequence ID" value="CAF0761809.1"/>
    <property type="molecule type" value="Genomic_DNA"/>
</dbReference>
<dbReference type="InterPro" id="IPR000742">
    <property type="entry name" value="EGF"/>
</dbReference>
<evidence type="ECO:0000256" key="1">
    <source>
        <dbReference type="ARBA" id="ARBA00022536"/>
    </source>
</evidence>
<evidence type="ECO:0000256" key="5">
    <source>
        <dbReference type="PROSITE-ProRule" id="PRU00076"/>
    </source>
</evidence>
<keyword evidence="3" id="KW-0677">Repeat</keyword>
<feature type="signal peptide" evidence="6">
    <location>
        <begin position="1"/>
        <end position="18"/>
    </location>
</feature>
<dbReference type="PROSITE" id="PS51670">
    <property type="entry name" value="SHKT"/>
    <property type="match status" value="1"/>
</dbReference>
<evidence type="ECO:0000256" key="2">
    <source>
        <dbReference type="ARBA" id="ARBA00022729"/>
    </source>
</evidence>
<keyword evidence="10" id="KW-1185">Reference proteome</keyword>
<evidence type="ECO:0000259" key="7">
    <source>
        <dbReference type="PROSITE" id="PS50026"/>
    </source>
</evidence>
<reference evidence="9" key="1">
    <citation type="submission" date="2021-02" db="EMBL/GenBank/DDBJ databases">
        <authorList>
            <person name="Nowell W R."/>
        </authorList>
    </citation>
    <scope>NUCLEOTIDE SEQUENCE</scope>
    <source>
        <strain evidence="9">Ploen Becks lab</strain>
    </source>
</reference>
<dbReference type="SUPFAM" id="SSF57196">
    <property type="entry name" value="EGF/Laminin"/>
    <property type="match status" value="3"/>
</dbReference>
<dbReference type="OrthoDB" id="283575at2759"/>
<dbReference type="PROSITE" id="PS00022">
    <property type="entry name" value="EGF_1"/>
    <property type="match status" value="3"/>
</dbReference>
<feature type="disulfide bond" evidence="5">
    <location>
        <begin position="137"/>
        <end position="146"/>
    </location>
</feature>
<dbReference type="AlphaFoldDB" id="A0A813Q485"/>
<dbReference type="PROSITE" id="PS01186">
    <property type="entry name" value="EGF_2"/>
    <property type="match status" value="2"/>
</dbReference>
<evidence type="ECO:0000256" key="6">
    <source>
        <dbReference type="SAM" id="SignalP"/>
    </source>
</evidence>
<dbReference type="PROSITE" id="PS50026">
    <property type="entry name" value="EGF_3"/>
    <property type="match status" value="3"/>
</dbReference>
<feature type="domain" description="EGF-like" evidence="7">
    <location>
        <begin position="109"/>
        <end position="147"/>
    </location>
</feature>